<keyword evidence="8" id="KW-0119">Carbohydrate metabolism</keyword>
<dbReference type="GO" id="GO:2001070">
    <property type="term" value="F:starch binding"/>
    <property type="evidence" value="ECO:0007669"/>
    <property type="project" value="InterPro"/>
</dbReference>
<evidence type="ECO:0000256" key="6">
    <source>
        <dbReference type="ARBA" id="ARBA00022676"/>
    </source>
</evidence>
<gene>
    <name evidence="13" type="ORF">CVIRNUC_006517</name>
</gene>
<evidence type="ECO:0000256" key="9">
    <source>
        <dbReference type="ARBA" id="ARBA00031423"/>
    </source>
</evidence>
<dbReference type="SUPFAM" id="SSF49452">
    <property type="entry name" value="Starch-binding domain-like"/>
    <property type="match status" value="2"/>
</dbReference>
<comment type="subcellular location">
    <subcellularLocation>
        <location evidence="2">Cytoplasm</location>
    </subcellularLocation>
</comment>
<dbReference type="Gene3D" id="2.60.40.10">
    <property type="entry name" value="Immunoglobulins"/>
    <property type="match status" value="2"/>
</dbReference>
<dbReference type="Pfam" id="PF02446">
    <property type="entry name" value="Glyco_hydro_77"/>
    <property type="match status" value="1"/>
</dbReference>
<dbReference type="InterPro" id="IPR013783">
    <property type="entry name" value="Ig-like_fold"/>
</dbReference>
<feature type="region of interest" description="Disordered" evidence="11">
    <location>
        <begin position="927"/>
        <end position="952"/>
    </location>
</feature>
<dbReference type="Pfam" id="PF00686">
    <property type="entry name" value="CBM_20"/>
    <property type="match status" value="1"/>
</dbReference>
<protein>
    <recommendedName>
        <fullName evidence="4">4-alpha-glucanotransferase</fullName>
        <ecNumber evidence="4">2.4.1.25</ecNumber>
    </recommendedName>
    <alternativeName>
        <fullName evidence="9">Amylomaltase</fullName>
    </alternativeName>
    <alternativeName>
        <fullName evidence="10">Disproportionating enzyme</fullName>
    </alternativeName>
</protein>
<accession>A0AAV1I7J2</accession>
<comment type="catalytic activity">
    <reaction evidence="1">
        <text>Transfers a segment of a (1-&gt;4)-alpha-D-glucan to a new position in an acceptor, which may be glucose or a (1-&gt;4)-alpha-D-glucan.</text>
        <dbReference type="EC" id="2.4.1.25"/>
    </reaction>
</comment>
<evidence type="ECO:0000259" key="12">
    <source>
        <dbReference type="PROSITE" id="PS51166"/>
    </source>
</evidence>
<evidence type="ECO:0000256" key="1">
    <source>
        <dbReference type="ARBA" id="ARBA00000439"/>
    </source>
</evidence>
<evidence type="ECO:0000313" key="13">
    <source>
        <dbReference type="EMBL" id="CAK0783318.1"/>
    </source>
</evidence>
<sequence length="952" mass="107849">MSSARDARVSLHFKVPYWTQWGQNLVVLLSQGSDGTKRHALSCMHQGEELVWEGETQVSASARGIEYSYAIIDEADEIEAEEVSRRALALPDSLADGSVIELRDSWQDTSHPGYLLSSGAFRGNILGPLESTPSPAVARQQPQPDEIVVTFRLWDFAVVGGDRIGITGSLPALGNWQTEQLLSMRQAQTPFWEAEVSVPLHSFPITYKYMITRKSGDLEREVGENRIVSLDSKAGDEAGGAAPAAIIVQEDGTFRHEHLWRGAAVALPVFALRSRESVGAGEFQDLKKLVTLCHQAGLRMIQLLPVNDTSVYDMWWDSYPYSSVSVFALHPLYLSVSALCPGGVPADIAQSIEDAQAELDQEQVDYERTLALKLGLARRIFDRSGSADVKSPGFQQFYKSNKEWLQPYGVFKFLQALFGTAEHWHWGSLSRPNQRMLDRLSAPEQPQHPAICFTYWLQWHLTKQLKSASEFARQHQIALKGDLPIGVDKRSVDTWMHPALFHMQYSTGAPPDMFDAGGQNWGFPTYNWEEMAKDSYQWWRRRLTTLSEYFHAYRIDHILGFFRIWEIPGVCSTGLLGHFRPSHPLTREELESHGIWDFDRLCNPYITTTILEDTFGELAAEVAAKYLIEFEKGRYRLKDEYTTESAIEALQPKPGSPAWLVEEVEAVRRGLMDLLHNVVLLRCPDSDKEFTPRFNLMATTSYAALDAHWKGHLKHLHDDYLESRQLDLWREHARKTLPVLMRATNMLVCGEDLGFLAPCVHPLMKELGLIGLRIQRMPSEADTEFGNPANYPYMCVASPSCHDTSTTRAWYEEDPDRRQRFYSNALGRPGEAPEQCTPEVMHDIIQQHLDSPAMWAIFPLQDLLALSDKCNGRPAADETINDPTVRKHYWRYRCHVDLESLQDDKVFLLNLQHMLLVSGRCSQQQLPASGPKAALDQNGMADKQPCSAKYRK</sequence>
<feature type="domain" description="CBM20" evidence="12">
    <location>
        <begin position="141"/>
        <end position="262"/>
    </location>
</feature>
<evidence type="ECO:0000256" key="7">
    <source>
        <dbReference type="ARBA" id="ARBA00022679"/>
    </source>
</evidence>
<dbReference type="InterPro" id="IPR013784">
    <property type="entry name" value="Carb-bd-like_fold"/>
</dbReference>
<dbReference type="GO" id="GO:0004134">
    <property type="term" value="F:4-alpha-glucanotransferase activity"/>
    <property type="evidence" value="ECO:0007669"/>
    <property type="project" value="UniProtKB-EC"/>
</dbReference>
<dbReference type="PANTHER" id="PTHR32518">
    <property type="match status" value="1"/>
</dbReference>
<evidence type="ECO:0000256" key="2">
    <source>
        <dbReference type="ARBA" id="ARBA00004496"/>
    </source>
</evidence>
<name>A0AAV1I7J2_9CHLO</name>
<evidence type="ECO:0000256" key="10">
    <source>
        <dbReference type="ARBA" id="ARBA00031501"/>
    </source>
</evidence>
<dbReference type="PROSITE" id="PS51166">
    <property type="entry name" value="CBM20"/>
    <property type="match status" value="2"/>
</dbReference>
<evidence type="ECO:0000256" key="4">
    <source>
        <dbReference type="ARBA" id="ARBA00012560"/>
    </source>
</evidence>
<dbReference type="Gene3D" id="3.20.20.80">
    <property type="entry name" value="Glycosidases"/>
    <property type="match status" value="2"/>
</dbReference>
<dbReference type="EC" id="2.4.1.25" evidence="4"/>
<comment type="similarity">
    <text evidence="3">Belongs to the disproportionating enzyme family.</text>
</comment>
<feature type="domain" description="CBM20" evidence="12">
    <location>
        <begin position="1"/>
        <end position="108"/>
    </location>
</feature>
<evidence type="ECO:0000256" key="3">
    <source>
        <dbReference type="ARBA" id="ARBA00005684"/>
    </source>
</evidence>
<dbReference type="PANTHER" id="PTHR32518:SF3">
    <property type="entry name" value="4-ALPHA-GLUCANOTRANSFERASE"/>
    <property type="match status" value="1"/>
</dbReference>
<dbReference type="SUPFAM" id="SSF51445">
    <property type="entry name" value="(Trans)glycosidases"/>
    <property type="match status" value="1"/>
</dbReference>
<evidence type="ECO:0000256" key="11">
    <source>
        <dbReference type="SAM" id="MobiDB-lite"/>
    </source>
</evidence>
<dbReference type="GO" id="GO:0005975">
    <property type="term" value="P:carbohydrate metabolic process"/>
    <property type="evidence" value="ECO:0007669"/>
    <property type="project" value="InterPro"/>
</dbReference>
<dbReference type="SMART" id="SM01065">
    <property type="entry name" value="CBM_2"/>
    <property type="match status" value="2"/>
</dbReference>
<dbReference type="InterPro" id="IPR017853">
    <property type="entry name" value="GH"/>
</dbReference>
<keyword evidence="5" id="KW-0963">Cytoplasm</keyword>
<evidence type="ECO:0000256" key="5">
    <source>
        <dbReference type="ARBA" id="ARBA00022490"/>
    </source>
</evidence>
<proteinExistence type="inferred from homology"/>
<dbReference type="Proteomes" id="UP001314263">
    <property type="component" value="Unassembled WGS sequence"/>
</dbReference>
<dbReference type="InterPro" id="IPR002044">
    <property type="entry name" value="CBM20"/>
</dbReference>
<keyword evidence="14" id="KW-1185">Reference proteome</keyword>
<dbReference type="InterPro" id="IPR003385">
    <property type="entry name" value="Glyco_hydro_77"/>
</dbReference>
<organism evidence="13 14">
    <name type="scientific">Coccomyxa viridis</name>
    <dbReference type="NCBI Taxonomy" id="1274662"/>
    <lineage>
        <taxon>Eukaryota</taxon>
        <taxon>Viridiplantae</taxon>
        <taxon>Chlorophyta</taxon>
        <taxon>core chlorophytes</taxon>
        <taxon>Trebouxiophyceae</taxon>
        <taxon>Trebouxiophyceae incertae sedis</taxon>
        <taxon>Coccomyxaceae</taxon>
        <taxon>Coccomyxa</taxon>
    </lineage>
</organism>
<dbReference type="GO" id="GO:0005737">
    <property type="term" value="C:cytoplasm"/>
    <property type="evidence" value="ECO:0007669"/>
    <property type="project" value="UniProtKB-SubCell"/>
</dbReference>
<dbReference type="EMBL" id="CAUYUE010000008">
    <property type="protein sequence ID" value="CAK0783318.1"/>
    <property type="molecule type" value="Genomic_DNA"/>
</dbReference>
<evidence type="ECO:0000256" key="8">
    <source>
        <dbReference type="ARBA" id="ARBA00023277"/>
    </source>
</evidence>
<dbReference type="AlphaFoldDB" id="A0AAV1I7J2"/>
<keyword evidence="6" id="KW-0328">Glycosyltransferase</keyword>
<reference evidence="13 14" key="1">
    <citation type="submission" date="2023-10" db="EMBL/GenBank/DDBJ databases">
        <authorList>
            <person name="Maclean D."/>
            <person name="Macfadyen A."/>
        </authorList>
    </citation>
    <scope>NUCLEOTIDE SEQUENCE [LARGE SCALE GENOMIC DNA]</scope>
</reference>
<comment type="caution">
    <text evidence="13">The sequence shown here is derived from an EMBL/GenBank/DDBJ whole genome shotgun (WGS) entry which is preliminary data.</text>
</comment>
<evidence type="ECO:0000313" key="14">
    <source>
        <dbReference type="Proteomes" id="UP001314263"/>
    </source>
</evidence>
<keyword evidence="7" id="KW-0808">Transferase</keyword>